<evidence type="ECO:0000313" key="3">
    <source>
        <dbReference type="Proteomes" id="UP000186817"/>
    </source>
</evidence>
<feature type="compositionally biased region" description="Low complexity" evidence="1">
    <location>
        <begin position="119"/>
        <end position="131"/>
    </location>
</feature>
<feature type="region of interest" description="Disordered" evidence="1">
    <location>
        <begin position="145"/>
        <end position="175"/>
    </location>
</feature>
<name>A0A1Q9DXJ0_SYMMI</name>
<dbReference type="EMBL" id="LSRX01000347">
    <property type="protein sequence ID" value="OLP99876.1"/>
    <property type="molecule type" value="Genomic_DNA"/>
</dbReference>
<comment type="caution">
    <text evidence="2">The sequence shown here is derived from an EMBL/GenBank/DDBJ whole genome shotgun (WGS) entry which is preliminary data.</text>
</comment>
<reference evidence="2 3" key="1">
    <citation type="submission" date="2016-02" db="EMBL/GenBank/DDBJ databases">
        <title>Genome analysis of coral dinoflagellate symbionts highlights evolutionary adaptations to a symbiotic lifestyle.</title>
        <authorList>
            <person name="Aranda M."/>
            <person name="Li Y."/>
            <person name="Liew Y.J."/>
            <person name="Baumgarten S."/>
            <person name="Simakov O."/>
            <person name="Wilson M."/>
            <person name="Piel J."/>
            <person name="Ashoor H."/>
            <person name="Bougouffa S."/>
            <person name="Bajic V.B."/>
            <person name="Ryu T."/>
            <person name="Ravasi T."/>
            <person name="Bayer T."/>
            <person name="Micklem G."/>
            <person name="Kim H."/>
            <person name="Bhak J."/>
            <person name="Lajeunesse T.C."/>
            <person name="Voolstra C.R."/>
        </authorList>
    </citation>
    <scope>NUCLEOTIDE SEQUENCE [LARGE SCALE GENOMIC DNA]</scope>
    <source>
        <strain evidence="2 3">CCMP2467</strain>
    </source>
</reference>
<keyword evidence="3" id="KW-1185">Reference proteome</keyword>
<gene>
    <name evidence="2" type="ORF">AK812_SmicGene17522</name>
</gene>
<evidence type="ECO:0000256" key="1">
    <source>
        <dbReference type="SAM" id="MobiDB-lite"/>
    </source>
</evidence>
<feature type="region of interest" description="Disordered" evidence="1">
    <location>
        <begin position="106"/>
        <end position="131"/>
    </location>
</feature>
<feature type="compositionally biased region" description="Low complexity" evidence="1">
    <location>
        <begin position="147"/>
        <end position="175"/>
    </location>
</feature>
<organism evidence="2 3">
    <name type="scientific">Symbiodinium microadriaticum</name>
    <name type="common">Dinoflagellate</name>
    <name type="synonym">Zooxanthella microadriatica</name>
    <dbReference type="NCBI Taxonomy" id="2951"/>
    <lineage>
        <taxon>Eukaryota</taxon>
        <taxon>Sar</taxon>
        <taxon>Alveolata</taxon>
        <taxon>Dinophyceae</taxon>
        <taxon>Suessiales</taxon>
        <taxon>Symbiodiniaceae</taxon>
        <taxon>Symbiodinium</taxon>
    </lineage>
</organism>
<dbReference type="Proteomes" id="UP000186817">
    <property type="component" value="Unassembled WGS sequence"/>
</dbReference>
<sequence length="197" mass="20080">MLRKLLSKTELSQSLFVNVACASGLAAASALPVLCWPMTNPFMRYQAVSFLFETTDIAKTPSATPAEEPADLLGMSVANGAASEAGASPKAADLLDIQDLQAPDLGALLGDQPQPAPAPNGASHAATPAAAEDPDDWLNELENDFVADAGGPPSPTAPAQTGASAPTAAAQTGATLADADFDDLWDSMMDDDKSKPA</sequence>
<accession>A0A1Q9DXJ0</accession>
<protein>
    <submittedName>
        <fullName evidence="2">Uncharacterized protein</fullName>
    </submittedName>
</protein>
<proteinExistence type="predicted"/>
<evidence type="ECO:0000313" key="2">
    <source>
        <dbReference type="EMBL" id="OLP99876.1"/>
    </source>
</evidence>
<dbReference type="AlphaFoldDB" id="A0A1Q9DXJ0"/>